<dbReference type="GO" id="GO:0004497">
    <property type="term" value="F:monooxygenase activity"/>
    <property type="evidence" value="ECO:0007669"/>
    <property type="project" value="UniProtKB-KW"/>
</dbReference>
<keyword evidence="4" id="KW-0997">Cell inner membrane</keyword>
<name>A0A843YEH9_9RHOB</name>
<evidence type="ECO:0000313" key="14">
    <source>
        <dbReference type="EMBL" id="MQQ07854.1"/>
    </source>
</evidence>
<evidence type="ECO:0000259" key="13">
    <source>
        <dbReference type="Pfam" id="PF00487"/>
    </source>
</evidence>
<reference evidence="14 15" key="1">
    <citation type="submission" date="2019-10" db="EMBL/GenBank/DDBJ databases">
        <title>Epibacterium sp. nov., isolated from seawater.</title>
        <authorList>
            <person name="Zhang X."/>
            <person name="Li N."/>
        </authorList>
    </citation>
    <scope>NUCLEOTIDE SEQUENCE [LARGE SCALE GENOMIC DNA]</scope>
    <source>
        <strain evidence="14 15">SM1979</strain>
    </source>
</reference>
<feature type="transmembrane region" description="Helical" evidence="12">
    <location>
        <begin position="55"/>
        <end position="75"/>
    </location>
</feature>
<dbReference type="EMBL" id="WIBF01000002">
    <property type="protein sequence ID" value="MQQ07854.1"/>
    <property type="molecule type" value="Genomic_DNA"/>
</dbReference>
<keyword evidence="7 12" id="KW-1133">Transmembrane helix</keyword>
<dbReference type="InterPro" id="IPR005804">
    <property type="entry name" value="FA_desaturase_dom"/>
</dbReference>
<sequence length="335" mass="36752">MIWFYCASLLPFVLIMGGVLFGGAWSWAALITITLGAAVLDVMRYRPNAPHKTSGSLLLALVGASHFSTLLLVLARIPDVPLAEALPLALAAALAFGQISHPAAHEMIHNSARPLRHLGRAVYGSLLLGHHASAHMRVHHVHVGTDQDPNSAPRGMGFYRFFLRAWIGSFLAGAQAETTARRRQSPSPHWLTHPYVGHFLWAALTLSVAGFSGPFGLIACLGICLYAQAQVFLADYVQHYGLRRAIRSVGKPEPVGPQHSWNAPHWYSAAMMLNAPRHSHHHMAPRTPFPALELTPQMPTLPYSLPVMAVIALVPPVWRRLMARQINQLGRPRSQ</sequence>
<keyword evidence="15" id="KW-1185">Reference proteome</keyword>
<comment type="subcellular location">
    <subcellularLocation>
        <location evidence="1">Cell inner membrane</location>
        <topology evidence="1">Multi-pass membrane protein</topology>
    </subcellularLocation>
</comment>
<feature type="transmembrane region" description="Helical" evidence="12">
    <location>
        <begin position="12"/>
        <end position="43"/>
    </location>
</feature>
<keyword evidence="8" id="KW-0560">Oxidoreductase</keyword>
<evidence type="ECO:0000256" key="6">
    <source>
        <dbReference type="ARBA" id="ARBA00022723"/>
    </source>
</evidence>
<evidence type="ECO:0000313" key="15">
    <source>
        <dbReference type="Proteomes" id="UP000444174"/>
    </source>
</evidence>
<dbReference type="PANTHER" id="PTHR38674:SF1">
    <property type="entry name" value="ALKANE 1-MONOOXYGENASE 1"/>
    <property type="match status" value="1"/>
</dbReference>
<feature type="transmembrane region" description="Helical" evidence="12">
    <location>
        <begin position="199"/>
        <end position="229"/>
    </location>
</feature>
<keyword evidence="6" id="KW-0479">Metal-binding</keyword>
<evidence type="ECO:0000256" key="3">
    <source>
        <dbReference type="ARBA" id="ARBA00022475"/>
    </source>
</evidence>
<comment type="similarity">
    <text evidence="2">Belongs to the fatty acid desaturase type 1 family. AlkB subfamily.</text>
</comment>
<feature type="domain" description="Fatty acid desaturase" evidence="13">
    <location>
        <begin position="87"/>
        <end position="293"/>
    </location>
</feature>
<protein>
    <submittedName>
        <fullName evidence="14">Alkane 1-monooxygenase</fullName>
    </submittedName>
</protein>
<dbReference type="Proteomes" id="UP000444174">
    <property type="component" value="Unassembled WGS sequence"/>
</dbReference>
<dbReference type="GO" id="GO:0046872">
    <property type="term" value="F:metal ion binding"/>
    <property type="evidence" value="ECO:0007669"/>
    <property type="project" value="UniProtKB-KW"/>
</dbReference>
<dbReference type="RefSeq" id="WP_343032478.1">
    <property type="nucleotide sequence ID" value="NZ_WIBF01000002.1"/>
</dbReference>
<evidence type="ECO:0000256" key="1">
    <source>
        <dbReference type="ARBA" id="ARBA00004429"/>
    </source>
</evidence>
<dbReference type="AlphaFoldDB" id="A0A843YEH9"/>
<dbReference type="CDD" id="cd03512">
    <property type="entry name" value="Alkane-hydroxylase"/>
    <property type="match status" value="1"/>
</dbReference>
<dbReference type="GO" id="GO:0005886">
    <property type="term" value="C:plasma membrane"/>
    <property type="evidence" value="ECO:0007669"/>
    <property type="project" value="UniProtKB-SubCell"/>
</dbReference>
<evidence type="ECO:0000256" key="2">
    <source>
        <dbReference type="ARBA" id="ARBA00010823"/>
    </source>
</evidence>
<keyword evidence="11 12" id="KW-0472">Membrane</keyword>
<evidence type="ECO:0000256" key="11">
    <source>
        <dbReference type="ARBA" id="ARBA00023136"/>
    </source>
</evidence>
<keyword evidence="9" id="KW-0408">Iron</keyword>
<evidence type="ECO:0000256" key="7">
    <source>
        <dbReference type="ARBA" id="ARBA00022989"/>
    </source>
</evidence>
<organism evidence="14 15">
    <name type="scientific">Tritonibacter litoralis</name>
    <dbReference type="NCBI Taxonomy" id="2662264"/>
    <lineage>
        <taxon>Bacteria</taxon>
        <taxon>Pseudomonadati</taxon>
        <taxon>Pseudomonadota</taxon>
        <taxon>Alphaproteobacteria</taxon>
        <taxon>Rhodobacterales</taxon>
        <taxon>Paracoccaceae</taxon>
        <taxon>Tritonibacter</taxon>
    </lineage>
</organism>
<evidence type="ECO:0000256" key="4">
    <source>
        <dbReference type="ARBA" id="ARBA00022519"/>
    </source>
</evidence>
<evidence type="ECO:0000256" key="9">
    <source>
        <dbReference type="ARBA" id="ARBA00023004"/>
    </source>
</evidence>
<evidence type="ECO:0000256" key="5">
    <source>
        <dbReference type="ARBA" id="ARBA00022692"/>
    </source>
</evidence>
<accession>A0A843YEH9</accession>
<keyword evidence="10 14" id="KW-0503">Monooxygenase</keyword>
<dbReference type="Pfam" id="PF00487">
    <property type="entry name" value="FA_desaturase"/>
    <property type="match status" value="1"/>
</dbReference>
<evidence type="ECO:0000256" key="10">
    <source>
        <dbReference type="ARBA" id="ARBA00023033"/>
    </source>
</evidence>
<evidence type="ECO:0000256" key="8">
    <source>
        <dbReference type="ARBA" id="ARBA00023002"/>
    </source>
</evidence>
<gene>
    <name evidence="14" type="ORF">GFB49_05265</name>
</gene>
<proteinExistence type="inferred from homology"/>
<keyword evidence="3" id="KW-1003">Cell membrane</keyword>
<dbReference type="PANTHER" id="PTHR38674">
    <property type="entry name" value="ALKANE 1-MONOOXYGENASE 1"/>
    <property type="match status" value="1"/>
</dbReference>
<dbReference type="GO" id="GO:0006629">
    <property type="term" value="P:lipid metabolic process"/>
    <property type="evidence" value="ECO:0007669"/>
    <property type="project" value="InterPro"/>
</dbReference>
<dbReference type="InterPro" id="IPR033885">
    <property type="entry name" value="AlkB/XylM"/>
</dbReference>
<keyword evidence="5 12" id="KW-0812">Transmembrane</keyword>
<evidence type="ECO:0000256" key="12">
    <source>
        <dbReference type="SAM" id="Phobius"/>
    </source>
</evidence>
<comment type="caution">
    <text evidence="14">The sequence shown here is derived from an EMBL/GenBank/DDBJ whole genome shotgun (WGS) entry which is preliminary data.</text>
</comment>